<accession>A0A3A6QFP4</accession>
<reference evidence="2 3" key="1">
    <citation type="submission" date="2018-08" db="EMBL/GenBank/DDBJ databases">
        <title>Vibrio isolated from the Eastern China Marginal Seas.</title>
        <authorList>
            <person name="Li Y."/>
        </authorList>
    </citation>
    <scope>NUCLEOTIDE SEQUENCE [LARGE SCALE GENOMIC DNA]</scope>
    <source>
        <strain evidence="2 3">BEI233</strain>
    </source>
</reference>
<proteinExistence type="predicted"/>
<dbReference type="OrthoDB" id="5906465at2"/>
<dbReference type="Proteomes" id="UP000273252">
    <property type="component" value="Unassembled WGS sequence"/>
</dbReference>
<gene>
    <name evidence="2" type="ORF">DZ860_17930</name>
</gene>
<evidence type="ECO:0000256" key="1">
    <source>
        <dbReference type="SAM" id="SignalP"/>
    </source>
</evidence>
<comment type="caution">
    <text evidence="2">The sequence shown here is derived from an EMBL/GenBank/DDBJ whole genome shotgun (WGS) entry which is preliminary data.</text>
</comment>
<dbReference type="AlphaFoldDB" id="A0A3A6QFP4"/>
<protein>
    <recommendedName>
        <fullName evidence="4">Lipoprotein</fullName>
    </recommendedName>
</protein>
<keyword evidence="3" id="KW-1185">Reference proteome</keyword>
<feature type="chain" id="PRO_5017320064" description="Lipoprotein" evidence="1">
    <location>
        <begin position="27"/>
        <end position="164"/>
    </location>
</feature>
<dbReference type="EMBL" id="QVMU01000022">
    <property type="protein sequence ID" value="RJX67474.1"/>
    <property type="molecule type" value="Genomic_DNA"/>
</dbReference>
<feature type="signal peptide" evidence="1">
    <location>
        <begin position="1"/>
        <end position="26"/>
    </location>
</feature>
<dbReference type="RefSeq" id="WP_120034050.1">
    <property type="nucleotide sequence ID" value="NZ_QVMU01000022.1"/>
</dbReference>
<evidence type="ECO:0000313" key="2">
    <source>
        <dbReference type="EMBL" id="RJX67474.1"/>
    </source>
</evidence>
<name>A0A3A6QFP4_9VIBR</name>
<keyword evidence="1" id="KW-0732">Signal</keyword>
<sequence length="164" mass="17530">MNITYTVSAKCIVLLLVGLLAGCGGGGDGDGGSSGGGGIQGANDDSNNGVQPSLSVRDLKIDKENDLSSVYQVDVDVDISARSTARAFISICDNSGAQGDLKAIDFDNCMIKGRLDQGIGQYDLRIANHCTDLIAVIWIMEKDRDPLTYTLIHDKSKEQYWGIR</sequence>
<organism evidence="2 3">
    <name type="scientific">Vibrio sinensis</name>
    <dbReference type="NCBI Taxonomy" id="2302434"/>
    <lineage>
        <taxon>Bacteria</taxon>
        <taxon>Pseudomonadati</taxon>
        <taxon>Pseudomonadota</taxon>
        <taxon>Gammaproteobacteria</taxon>
        <taxon>Vibrionales</taxon>
        <taxon>Vibrionaceae</taxon>
        <taxon>Vibrio</taxon>
    </lineage>
</organism>
<evidence type="ECO:0000313" key="3">
    <source>
        <dbReference type="Proteomes" id="UP000273252"/>
    </source>
</evidence>
<evidence type="ECO:0008006" key="4">
    <source>
        <dbReference type="Google" id="ProtNLM"/>
    </source>
</evidence>